<evidence type="ECO:0000313" key="18">
    <source>
        <dbReference type="Proteomes" id="UP000007648"/>
    </source>
</evidence>
<dbReference type="Pfam" id="PF13855">
    <property type="entry name" value="LRR_8"/>
    <property type="match status" value="4"/>
</dbReference>
<evidence type="ECO:0000256" key="13">
    <source>
        <dbReference type="ARBA" id="ARBA00023224"/>
    </source>
</evidence>
<keyword evidence="8" id="KW-0297">G-protein coupled receptor</keyword>
<keyword evidence="3" id="KW-0433">Leucine-rich repeat</keyword>
<dbReference type="PRINTS" id="PR00373">
    <property type="entry name" value="GLYCHORMONER"/>
</dbReference>
<dbReference type="FunFam" id="1.20.1070.10:FF:000028">
    <property type="entry name" value="leucine-rich repeat-containing G-protein coupled receptor 4 isoform X1"/>
    <property type="match status" value="1"/>
</dbReference>
<dbReference type="PANTHER" id="PTHR24372:SF73">
    <property type="entry name" value="LEUCINE RICH REPEAT CONTAINING G PROTEIN-COUPLED RECEPTOR 6"/>
    <property type="match status" value="1"/>
</dbReference>
<dbReference type="GO" id="GO:0009755">
    <property type="term" value="P:hormone-mediated signaling pathway"/>
    <property type="evidence" value="ECO:0007669"/>
    <property type="project" value="TreeGrafter"/>
</dbReference>
<evidence type="ECO:0000256" key="2">
    <source>
        <dbReference type="ARBA" id="ARBA00022475"/>
    </source>
</evidence>
<name>A0A7N4NXN7_SARHA</name>
<evidence type="ECO:0000256" key="7">
    <source>
        <dbReference type="ARBA" id="ARBA00022989"/>
    </source>
</evidence>
<evidence type="ECO:0000256" key="12">
    <source>
        <dbReference type="ARBA" id="ARBA00023180"/>
    </source>
</evidence>
<dbReference type="Proteomes" id="UP000007648">
    <property type="component" value="Unassembled WGS sequence"/>
</dbReference>
<dbReference type="InterPro" id="IPR000276">
    <property type="entry name" value="GPCR_Rhodpsn"/>
</dbReference>
<dbReference type="SUPFAM" id="SSF52058">
    <property type="entry name" value="L domain-like"/>
    <property type="match status" value="2"/>
</dbReference>
<dbReference type="FunFam" id="3.80.10.10:FF:000770">
    <property type="entry name" value="Uncharacterized protein"/>
    <property type="match status" value="1"/>
</dbReference>
<evidence type="ECO:0000256" key="3">
    <source>
        <dbReference type="ARBA" id="ARBA00022614"/>
    </source>
</evidence>
<feature type="domain" description="G-protein coupled receptors family 1 profile" evidence="16">
    <location>
        <begin position="531"/>
        <end position="781"/>
    </location>
</feature>
<evidence type="ECO:0000256" key="8">
    <source>
        <dbReference type="ARBA" id="ARBA00023040"/>
    </source>
</evidence>
<dbReference type="PROSITE" id="PS50262">
    <property type="entry name" value="G_PROTEIN_RECEP_F1_2"/>
    <property type="match status" value="1"/>
</dbReference>
<dbReference type="AlphaFoldDB" id="A0A7N4NXN7"/>
<feature type="transmembrane region" description="Helical" evidence="14">
    <location>
        <begin position="552"/>
        <end position="577"/>
    </location>
</feature>
<keyword evidence="18" id="KW-1185">Reference proteome</keyword>
<dbReference type="GeneTree" id="ENSGT00940000159939"/>
<dbReference type="InterPro" id="IPR001611">
    <property type="entry name" value="Leu-rich_rpt"/>
</dbReference>
<evidence type="ECO:0000256" key="14">
    <source>
        <dbReference type="SAM" id="Phobius"/>
    </source>
</evidence>
<keyword evidence="10" id="KW-1015">Disulfide bond</keyword>
<dbReference type="Pfam" id="PF01462">
    <property type="entry name" value="LRRNT"/>
    <property type="match status" value="1"/>
</dbReference>
<dbReference type="InterPro" id="IPR000372">
    <property type="entry name" value="LRRNT"/>
</dbReference>
<feature type="transmembrane region" description="Helical" evidence="14">
    <location>
        <begin position="729"/>
        <end position="755"/>
    </location>
</feature>
<dbReference type="GO" id="GO:0008528">
    <property type="term" value="F:G protein-coupled peptide receptor activity"/>
    <property type="evidence" value="ECO:0007669"/>
    <property type="project" value="TreeGrafter"/>
</dbReference>
<feature type="transmembrane region" description="Helical" evidence="14">
    <location>
        <begin position="597"/>
        <end position="618"/>
    </location>
</feature>
<dbReference type="Gene3D" id="3.80.10.10">
    <property type="entry name" value="Ribonuclease Inhibitor"/>
    <property type="match status" value="1"/>
</dbReference>
<dbReference type="CDD" id="cd15362">
    <property type="entry name" value="7tmA_LGR6"/>
    <property type="match status" value="1"/>
</dbReference>
<dbReference type="Ensembl" id="ENSSHAT00000053159.1">
    <property type="protein sequence ID" value="ENSSHAP00000030073.1"/>
    <property type="gene ID" value="ENSSHAG00000012606.2"/>
</dbReference>
<gene>
    <name evidence="17" type="primary">LGR6</name>
</gene>
<dbReference type="SMART" id="SM00013">
    <property type="entry name" value="LRRNT"/>
    <property type="match status" value="1"/>
</dbReference>
<dbReference type="SUPFAM" id="SSF81321">
    <property type="entry name" value="Family A G protein-coupled receptor-like"/>
    <property type="match status" value="1"/>
</dbReference>
<evidence type="ECO:0000256" key="10">
    <source>
        <dbReference type="ARBA" id="ARBA00023157"/>
    </source>
</evidence>
<keyword evidence="12" id="KW-0325">Glycoprotein</keyword>
<evidence type="ECO:0000256" key="5">
    <source>
        <dbReference type="ARBA" id="ARBA00022729"/>
    </source>
</evidence>
<evidence type="ECO:0000313" key="17">
    <source>
        <dbReference type="Ensembl" id="ENSSHAP00000030073.1"/>
    </source>
</evidence>
<feature type="chain" id="PRO_5029873288" evidence="15">
    <location>
        <begin position="20"/>
        <end position="915"/>
    </location>
</feature>
<dbReference type="SMART" id="SM00364">
    <property type="entry name" value="LRR_BAC"/>
    <property type="match status" value="6"/>
</dbReference>
<keyword evidence="7 14" id="KW-1133">Transmembrane helix</keyword>
<keyword evidence="5 15" id="KW-0732">Signal</keyword>
<keyword evidence="2" id="KW-1003">Cell membrane</keyword>
<reference evidence="17" key="3">
    <citation type="submission" date="2025-09" db="UniProtKB">
        <authorList>
            <consortium name="Ensembl"/>
        </authorList>
    </citation>
    <scope>IDENTIFICATION</scope>
</reference>
<dbReference type="InterPro" id="IPR002131">
    <property type="entry name" value="Gphrmn_rcpt_fam"/>
</dbReference>
<feature type="signal peptide" evidence="15">
    <location>
        <begin position="1"/>
        <end position="19"/>
    </location>
</feature>
<comment type="subcellular location">
    <subcellularLocation>
        <location evidence="1">Cell membrane</location>
        <topology evidence="1">Multi-pass membrane protein</topology>
    </subcellularLocation>
</comment>
<proteinExistence type="predicted"/>
<evidence type="ECO:0000256" key="11">
    <source>
        <dbReference type="ARBA" id="ARBA00023170"/>
    </source>
</evidence>
<dbReference type="Pfam" id="PF00001">
    <property type="entry name" value="7tm_1"/>
    <property type="match status" value="1"/>
</dbReference>
<dbReference type="SMART" id="SM00369">
    <property type="entry name" value="LRR_TYP"/>
    <property type="match status" value="12"/>
</dbReference>
<sequence>MPTLAPLWAVWLYVVVCHGGAPQPGAAPACPAPCHCEEDGIMLSVDCSELGLSEVPGNLNPLTAYLDLSMNNLTELQPGLFLHLRFLEELRLSGNHLSHIPGQAFSGLYSLKILMLQNNQLSRIPAEALWELPNLQSLRLDANIISVVPERSFEGLSSLRHLWLDDNALPEIPIRALNNLPSLQAMTLALNRIRLIPDYAFQNLSSLVVLHLHNNQIQHLGTNSFEGLHNLETLDLNYNELLEFPVAIRTLGRLQELGFHNNNIKAIPEKAFVGNPLLQTIHFYDNPIQFVGRSAFQYLPKLHTLSLNGATDIREFPDLKGTTSLEILTLTRAGIQLLPLGMCQQLPRLRVLELSHNQIEELPSLRRCQKLEEIGLQHNQMWEIGVDTFSQLTVLRALDLSWNVIRFIHPEAFVTLHSLVKLVLEVPYAYQCCAYRTCAGYFKASGQWEAEEGHLDEEEAMKRPPGLLGSHSESHYDLDLDEFQLEMEDSKSHSSIQCSPSPGPFKPCEHLLESWGIRLAVWAIVLLSVLCNGLVLLAIFAGGPAPLSPVKLVVGAIAGANTLTGISCGLLACVDTLTFGRFAQYGARWETGLGCRATGFLAVFASEASVLLLTLAAVQCSISISCARAYGKSPSLGSVRAGALGCVVLAGLAAALPLVSVGEYGASPLCLPYTPPEGRPAALGFSVALVMMNSLCFLVITGAYIKLYCDLPRGDYFDAVWDCAMVRHVAWLIFADGLLYCPVAFLSFASMLGLFPVTPEAVKSVLLVVLPLPACLNPLLYLLFNPHFREDLRRLRPQAGVPGPLAYGAPDELEKSSCDSTQALVAFSDVDLVLEAPGVGHPPVLEAYGFPSVTLVSCQQPGVPRLEGDHFLGPESGRLGGPQVHPTDGELLLGAERGTPAGGFRPSLPAFASHL</sequence>
<keyword evidence="9 14" id="KW-0472">Membrane</keyword>
<dbReference type="GO" id="GO:0007189">
    <property type="term" value="P:adenylate cyclase-activating G protein-coupled receptor signaling pathway"/>
    <property type="evidence" value="ECO:0007669"/>
    <property type="project" value="TreeGrafter"/>
</dbReference>
<dbReference type="GO" id="GO:0016500">
    <property type="term" value="F:protein-hormone receptor activity"/>
    <property type="evidence" value="ECO:0007669"/>
    <property type="project" value="InterPro"/>
</dbReference>
<dbReference type="InterPro" id="IPR032675">
    <property type="entry name" value="LRR_dom_sf"/>
</dbReference>
<accession>A0A7N4NXN7</accession>
<evidence type="ECO:0000256" key="15">
    <source>
        <dbReference type="SAM" id="SignalP"/>
    </source>
</evidence>
<dbReference type="GO" id="GO:0005886">
    <property type="term" value="C:plasma membrane"/>
    <property type="evidence" value="ECO:0007669"/>
    <property type="project" value="UniProtKB-SubCell"/>
</dbReference>
<keyword evidence="11" id="KW-0675">Receptor</keyword>
<evidence type="ECO:0000256" key="6">
    <source>
        <dbReference type="ARBA" id="ARBA00022737"/>
    </source>
</evidence>
<dbReference type="PROSITE" id="PS51450">
    <property type="entry name" value="LRR"/>
    <property type="match status" value="4"/>
</dbReference>
<dbReference type="PRINTS" id="PR00237">
    <property type="entry name" value="GPCRRHODOPSN"/>
</dbReference>
<keyword evidence="4 14" id="KW-0812">Transmembrane</keyword>
<feature type="transmembrane region" description="Helical" evidence="14">
    <location>
        <begin position="681"/>
        <end position="708"/>
    </location>
</feature>
<reference evidence="17 18" key="1">
    <citation type="journal article" date="2011" name="Proc. Natl. Acad. Sci. U.S.A.">
        <title>Genetic diversity and population structure of the endangered marsupial Sarcophilus harrisii (Tasmanian devil).</title>
        <authorList>
            <person name="Miller W."/>
            <person name="Hayes V.M."/>
            <person name="Ratan A."/>
            <person name="Petersen D.C."/>
            <person name="Wittekindt N.E."/>
            <person name="Miller J."/>
            <person name="Walenz B."/>
            <person name="Knight J."/>
            <person name="Qi J."/>
            <person name="Zhao F."/>
            <person name="Wang Q."/>
            <person name="Bedoya-Reina O.C."/>
            <person name="Katiyar N."/>
            <person name="Tomsho L.P."/>
            <person name="Kasson L.M."/>
            <person name="Hardie R.A."/>
            <person name="Woodbridge P."/>
            <person name="Tindall E.A."/>
            <person name="Bertelsen M.F."/>
            <person name="Dixon D."/>
            <person name="Pyecroft S."/>
            <person name="Helgen K.M."/>
            <person name="Lesk A.M."/>
            <person name="Pringle T.H."/>
            <person name="Patterson N."/>
            <person name="Zhang Y."/>
            <person name="Kreiss A."/>
            <person name="Woods G.M."/>
            <person name="Jones M.E."/>
            <person name="Schuster S.C."/>
        </authorList>
    </citation>
    <scope>NUCLEOTIDE SEQUENCE [LARGE SCALE GENOMIC DNA]</scope>
</reference>
<keyword evidence="6" id="KW-0677">Repeat</keyword>
<feature type="transmembrane region" description="Helical" evidence="14">
    <location>
        <begin position="639"/>
        <end position="661"/>
    </location>
</feature>
<dbReference type="Gene3D" id="1.20.1070.10">
    <property type="entry name" value="Rhodopsin 7-helix transmembrane proteins"/>
    <property type="match status" value="1"/>
</dbReference>
<evidence type="ECO:0000256" key="4">
    <source>
        <dbReference type="ARBA" id="ARBA00022692"/>
    </source>
</evidence>
<dbReference type="InterPro" id="IPR017452">
    <property type="entry name" value="GPCR_Rhodpsn_7TM"/>
</dbReference>
<evidence type="ECO:0000256" key="9">
    <source>
        <dbReference type="ARBA" id="ARBA00023136"/>
    </source>
</evidence>
<reference evidence="17" key="2">
    <citation type="submission" date="2025-08" db="UniProtKB">
        <authorList>
            <consortium name="Ensembl"/>
        </authorList>
    </citation>
    <scope>IDENTIFICATION</scope>
</reference>
<protein>
    <submittedName>
        <fullName evidence="17">Leucine rich repeat containing G protein-coupled receptor 6</fullName>
    </submittedName>
</protein>
<evidence type="ECO:0000259" key="16">
    <source>
        <dbReference type="PROSITE" id="PS50262"/>
    </source>
</evidence>
<dbReference type="InterPro" id="IPR003591">
    <property type="entry name" value="Leu-rich_rpt_typical-subtyp"/>
</dbReference>
<feature type="transmembrane region" description="Helical" evidence="14">
    <location>
        <begin position="519"/>
        <end position="540"/>
    </location>
</feature>
<evidence type="ECO:0000256" key="1">
    <source>
        <dbReference type="ARBA" id="ARBA00004651"/>
    </source>
</evidence>
<dbReference type="PANTHER" id="PTHR24372">
    <property type="entry name" value="GLYCOPROTEIN HORMONE RECEPTOR"/>
    <property type="match status" value="1"/>
</dbReference>
<organism evidence="17 18">
    <name type="scientific">Sarcophilus harrisii</name>
    <name type="common">Tasmanian devil</name>
    <name type="synonym">Sarcophilus laniarius</name>
    <dbReference type="NCBI Taxonomy" id="9305"/>
    <lineage>
        <taxon>Eukaryota</taxon>
        <taxon>Metazoa</taxon>
        <taxon>Chordata</taxon>
        <taxon>Craniata</taxon>
        <taxon>Vertebrata</taxon>
        <taxon>Euteleostomi</taxon>
        <taxon>Mammalia</taxon>
        <taxon>Metatheria</taxon>
        <taxon>Dasyuromorphia</taxon>
        <taxon>Dasyuridae</taxon>
        <taxon>Sarcophilus</taxon>
    </lineage>
</organism>
<feature type="transmembrane region" description="Helical" evidence="14">
    <location>
        <begin position="761"/>
        <end position="784"/>
    </location>
</feature>
<keyword evidence="13" id="KW-0807">Transducer</keyword>